<dbReference type="Gene3D" id="1.10.150.240">
    <property type="entry name" value="Putative phosphatase, domain 2"/>
    <property type="match status" value="1"/>
</dbReference>
<accession>A0A4S2N7V2</accession>
<evidence type="ECO:0000313" key="1">
    <source>
        <dbReference type="EMBL" id="TGZ85387.1"/>
    </source>
</evidence>
<proteinExistence type="predicted"/>
<dbReference type="PANTHER" id="PTHR42896">
    <property type="entry name" value="XYLULOSE-1,5-BISPHOSPHATE (XUBP) PHOSPHATASE"/>
    <property type="match status" value="1"/>
</dbReference>
<organism evidence="1 2">
    <name type="scientific">Ascodesmis nigricans</name>
    <dbReference type="NCBI Taxonomy" id="341454"/>
    <lineage>
        <taxon>Eukaryota</taxon>
        <taxon>Fungi</taxon>
        <taxon>Dikarya</taxon>
        <taxon>Ascomycota</taxon>
        <taxon>Pezizomycotina</taxon>
        <taxon>Pezizomycetes</taxon>
        <taxon>Pezizales</taxon>
        <taxon>Ascodesmidaceae</taxon>
        <taxon>Ascodesmis</taxon>
    </lineage>
</organism>
<dbReference type="STRING" id="341454.A0A4S2N7V2"/>
<dbReference type="InterPro" id="IPR006439">
    <property type="entry name" value="HAD-SF_hydro_IA"/>
</dbReference>
<dbReference type="Pfam" id="PF13419">
    <property type="entry name" value="HAD_2"/>
    <property type="match status" value="1"/>
</dbReference>
<dbReference type="InterPro" id="IPR023214">
    <property type="entry name" value="HAD_sf"/>
</dbReference>
<dbReference type="SFLD" id="SFLDG01129">
    <property type="entry name" value="C1.5:_HAD__Beta-PGM__Phosphata"/>
    <property type="match status" value="1"/>
</dbReference>
<dbReference type="PANTHER" id="PTHR42896:SF2">
    <property type="entry name" value="CBBY-LIKE PROTEIN"/>
    <property type="match status" value="1"/>
</dbReference>
<dbReference type="CDD" id="cd07505">
    <property type="entry name" value="HAD_BPGM-like"/>
    <property type="match status" value="1"/>
</dbReference>
<dbReference type="SUPFAM" id="SSF56784">
    <property type="entry name" value="HAD-like"/>
    <property type="match status" value="1"/>
</dbReference>
<dbReference type="Proteomes" id="UP000298138">
    <property type="component" value="Unassembled WGS sequence"/>
</dbReference>
<keyword evidence="2" id="KW-1185">Reference proteome</keyword>
<dbReference type="NCBIfam" id="TIGR01509">
    <property type="entry name" value="HAD-SF-IA-v3"/>
    <property type="match status" value="1"/>
</dbReference>
<dbReference type="InterPro" id="IPR044999">
    <property type="entry name" value="CbbY-like"/>
</dbReference>
<dbReference type="SFLD" id="SFLDS00003">
    <property type="entry name" value="Haloacid_Dehalogenase"/>
    <property type="match status" value="1"/>
</dbReference>
<dbReference type="InParanoid" id="A0A4S2N7V2"/>
<dbReference type="AlphaFoldDB" id="A0A4S2N7V2"/>
<reference evidence="1 2" key="1">
    <citation type="submission" date="2019-04" db="EMBL/GenBank/DDBJ databases">
        <title>Comparative genomics and transcriptomics to analyze fruiting body development in filamentous ascomycetes.</title>
        <authorList>
            <consortium name="DOE Joint Genome Institute"/>
            <person name="Lutkenhaus R."/>
            <person name="Traeger S."/>
            <person name="Breuer J."/>
            <person name="Kuo A."/>
            <person name="Lipzen A."/>
            <person name="Pangilinan J."/>
            <person name="Dilworth D."/>
            <person name="Sandor L."/>
            <person name="Poggeler S."/>
            <person name="Barry K."/>
            <person name="Grigoriev I.V."/>
            <person name="Nowrousian M."/>
        </authorList>
    </citation>
    <scope>NUCLEOTIDE SEQUENCE [LARGE SCALE GENOMIC DNA]</scope>
    <source>
        <strain evidence="1 2">CBS 389.68</strain>
    </source>
</reference>
<protein>
    <submittedName>
        <fullName evidence="1">HAD-like protein</fullName>
    </submittedName>
</protein>
<sequence>MLEQLPLTYPRPQQITHILFDCDNTLVLSEELAFEACAQVANRILEKYNIKGTHYDGPTLMKDFVGMNFRGMMVALQAKYEFKIDDDDFEKFVKAEEDQVIATLKEKAQPCINCMPQLEKLFEEKKYGLAVVSSSAYRRVKASLEKVDQDRFFPADHIFSAATSLEKPTSKPDPAIYLHACKVIGKKPAECVAVEDSKSGTLSAVRAGIPTIGYVGSYETPEKREEMKKVLKETGAAVIMDDWEQFPEMLQSIERSASPSL</sequence>
<evidence type="ECO:0000313" key="2">
    <source>
        <dbReference type="Proteomes" id="UP000298138"/>
    </source>
</evidence>
<dbReference type="InterPro" id="IPR023198">
    <property type="entry name" value="PGP-like_dom2"/>
</dbReference>
<dbReference type="OrthoDB" id="2107174at2759"/>
<dbReference type="Gene3D" id="3.40.50.1000">
    <property type="entry name" value="HAD superfamily/HAD-like"/>
    <property type="match status" value="1"/>
</dbReference>
<dbReference type="GO" id="GO:0016791">
    <property type="term" value="F:phosphatase activity"/>
    <property type="evidence" value="ECO:0007669"/>
    <property type="project" value="UniProtKB-ARBA"/>
</dbReference>
<dbReference type="InterPro" id="IPR036412">
    <property type="entry name" value="HAD-like_sf"/>
</dbReference>
<name>A0A4S2N7V2_9PEZI</name>
<dbReference type="InterPro" id="IPR041492">
    <property type="entry name" value="HAD_2"/>
</dbReference>
<dbReference type="EMBL" id="ML220112">
    <property type="protein sequence ID" value="TGZ85387.1"/>
    <property type="molecule type" value="Genomic_DNA"/>
</dbReference>
<gene>
    <name evidence="1" type="ORF">EX30DRAFT_368476</name>
</gene>